<keyword evidence="5" id="KW-1185">Reference proteome</keyword>
<feature type="binding site" evidence="3">
    <location>
        <position position="188"/>
    </location>
    <ligand>
        <name>dimethylallyl diphosphate</name>
        <dbReference type="ChEBI" id="CHEBI:57623"/>
    </ligand>
</feature>
<dbReference type="InterPro" id="IPR017795">
    <property type="entry name" value="ABBA_NscD-like"/>
</dbReference>
<dbReference type="RefSeq" id="XP_025463921.1">
    <property type="nucleotide sequence ID" value="XM_025616503.1"/>
</dbReference>
<dbReference type="GO" id="GO:0009820">
    <property type="term" value="P:alkaloid metabolic process"/>
    <property type="evidence" value="ECO:0007669"/>
    <property type="project" value="InterPro"/>
</dbReference>
<accession>A0A317VLQ1</accession>
<dbReference type="Proteomes" id="UP000246702">
    <property type="component" value="Unassembled WGS sequence"/>
</dbReference>
<name>A0A317VLQ1_9EURO</name>
<sequence length="414" mass="47886">MAVQQANTLQFDLLNRFLSCPDDSQRNWWQRTGPLLASLMRSAGYDDPTQCQYLMFLYTCIVPYLGPYPQTFPSAMTHNELPLELSINFQQLGGANPVIRIALEPVTSISGTKNDPYNLSPIHDFLHRLENLNLTGYDNRLFEHFYPKHILNETEAKQLQAKNETVRELSQVSWGFDLKPGTISVKGYTFPLLKCHATGQDMYSAIIGSVQEYLGDSDTHDTLGLMKEYIETTDTRETFGFVYSNDCIVPEQSRHKLYGRTKDMSWEKVREIWTLDRRVDTPESTRGLEYLHRMWEMLQIGDRPHPLGLHLVWNYEIKAGLTLPATKIYFPLYGLNDRENVRAIAEYLTEIGLDAYGNAYEQAVRDSFPRLDINETDRLLCWVSFAYTEKTGVYLSVYYHSSLEYPWLEKKTST</sequence>
<feature type="binding site" evidence="3">
    <location>
        <position position="329"/>
    </location>
    <ligand>
        <name>dimethylallyl diphosphate</name>
        <dbReference type="ChEBI" id="CHEBI:57623"/>
    </ligand>
</feature>
<dbReference type="SFLD" id="SFLDS00036">
    <property type="entry name" value="Aromatic_Prenyltransferase"/>
    <property type="match status" value="1"/>
</dbReference>
<feature type="binding site" evidence="3">
    <location>
        <position position="254"/>
    </location>
    <ligand>
        <name>dimethylallyl diphosphate</name>
        <dbReference type="ChEBI" id="CHEBI:57623"/>
    </ligand>
</feature>
<dbReference type="CDD" id="cd13929">
    <property type="entry name" value="PT-DMATS_CymD"/>
    <property type="match status" value="1"/>
</dbReference>
<feature type="binding site" evidence="3">
    <location>
        <position position="256"/>
    </location>
    <ligand>
        <name>dimethylallyl diphosphate</name>
        <dbReference type="ChEBI" id="CHEBI:57623"/>
    </ligand>
</feature>
<protein>
    <submittedName>
        <fullName evidence="4">Aromatic prenyltransferase</fullName>
    </submittedName>
</protein>
<feature type="binding site" evidence="3">
    <location>
        <position position="398"/>
    </location>
    <ligand>
        <name>dimethylallyl diphosphate</name>
        <dbReference type="ChEBI" id="CHEBI:57623"/>
    </ligand>
</feature>
<organism evidence="4 5">
    <name type="scientific">Aspergillus sclerotioniger CBS 115572</name>
    <dbReference type="NCBI Taxonomy" id="1450535"/>
    <lineage>
        <taxon>Eukaryota</taxon>
        <taxon>Fungi</taxon>
        <taxon>Dikarya</taxon>
        <taxon>Ascomycota</taxon>
        <taxon>Pezizomycotina</taxon>
        <taxon>Eurotiomycetes</taxon>
        <taxon>Eurotiomycetidae</taxon>
        <taxon>Eurotiales</taxon>
        <taxon>Aspergillaceae</taxon>
        <taxon>Aspergillus</taxon>
        <taxon>Aspergillus subgen. Circumdati</taxon>
    </lineage>
</organism>
<reference evidence="4 5" key="1">
    <citation type="submission" date="2016-12" db="EMBL/GenBank/DDBJ databases">
        <title>The genomes of Aspergillus section Nigri reveals drivers in fungal speciation.</title>
        <authorList>
            <consortium name="DOE Joint Genome Institute"/>
            <person name="Vesth T.C."/>
            <person name="Nybo J."/>
            <person name="Theobald S."/>
            <person name="Brandl J."/>
            <person name="Frisvad J.C."/>
            <person name="Nielsen K.F."/>
            <person name="Lyhne E.K."/>
            <person name="Kogle M.E."/>
            <person name="Kuo A."/>
            <person name="Riley R."/>
            <person name="Clum A."/>
            <person name="Nolan M."/>
            <person name="Lipzen A."/>
            <person name="Salamov A."/>
            <person name="Henrissat B."/>
            <person name="Wiebenga A."/>
            <person name="De Vries R.P."/>
            <person name="Grigoriev I.V."/>
            <person name="Mortensen U.H."/>
            <person name="Andersen M.R."/>
            <person name="Baker S.E."/>
        </authorList>
    </citation>
    <scope>NUCLEOTIDE SEQUENCE [LARGE SCALE GENOMIC DNA]</scope>
    <source>
        <strain evidence="4 5">CBS 115572</strain>
    </source>
</reference>
<evidence type="ECO:0000256" key="2">
    <source>
        <dbReference type="ARBA" id="ARBA00022679"/>
    </source>
</evidence>
<evidence type="ECO:0000256" key="3">
    <source>
        <dbReference type="PIRSR" id="PIRSR000509-1"/>
    </source>
</evidence>
<dbReference type="InterPro" id="IPR033964">
    <property type="entry name" value="ABBA"/>
</dbReference>
<feature type="binding site" evidence="3">
    <location>
        <position position="84"/>
    </location>
    <ligand>
        <name>L-tryptophan</name>
        <dbReference type="ChEBI" id="CHEBI:57912"/>
    </ligand>
</feature>
<dbReference type="PANTHER" id="PTHR40627">
    <property type="entry name" value="INDOLE PRENYLTRANSFERASE TDIB-RELATED"/>
    <property type="match status" value="1"/>
</dbReference>
<comment type="caution">
    <text evidence="4">The sequence shown here is derived from an EMBL/GenBank/DDBJ whole genome shotgun (WGS) entry which is preliminary data.</text>
</comment>
<evidence type="ECO:0000256" key="1">
    <source>
        <dbReference type="ARBA" id="ARBA00010209"/>
    </source>
</evidence>
<dbReference type="Pfam" id="PF11991">
    <property type="entry name" value="Trp_DMAT"/>
    <property type="match status" value="1"/>
</dbReference>
<dbReference type="AlphaFoldDB" id="A0A317VLQ1"/>
<dbReference type="PIRSF" id="PIRSF000509">
    <property type="entry name" value="Trp_DMAT"/>
    <property type="match status" value="1"/>
</dbReference>
<dbReference type="InterPro" id="IPR012148">
    <property type="entry name" value="ABBA_DMATS-like"/>
</dbReference>
<dbReference type="OrthoDB" id="5392033at2759"/>
<dbReference type="SFLD" id="SFLDG01162">
    <property type="entry name" value="I"/>
    <property type="match status" value="1"/>
</dbReference>
<dbReference type="EMBL" id="MSFK01000029">
    <property type="protein sequence ID" value="PWY75294.1"/>
    <property type="molecule type" value="Genomic_DNA"/>
</dbReference>
<feature type="binding site" evidence="3">
    <location>
        <position position="258"/>
    </location>
    <ligand>
        <name>dimethylallyl diphosphate</name>
        <dbReference type="ChEBI" id="CHEBI:57623"/>
    </ligand>
</feature>
<dbReference type="GO" id="GO:0016765">
    <property type="term" value="F:transferase activity, transferring alkyl or aryl (other than methyl) groups"/>
    <property type="evidence" value="ECO:0007669"/>
    <property type="project" value="InterPro"/>
</dbReference>
<dbReference type="PANTHER" id="PTHR40627:SF3">
    <property type="entry name" value="PRENYLTRANSFERASE ASQH2-RELATED"/>
    <property type="match status" value="1"/>
</dbReference>
<dbReference type="NCBIfam" id="TIGR03429">
    <property type="entry name" value="arom_pren_DMATS"/>
    <property type="match status" value="1"/>
</dbReference>
<dbReference type="GeneID" id="37118646"/>
<comment type="similarity">
    <text evidence="1">Belongs to the tryptophan dimethylallyltransferase family.</text>
</comment>
<keyword evidence="2 4" id="KW-0808">Transferase</keyword>
<evidence type="ECO:0000313" key="4">
    <source>
        <dbReference type="EMBL" id="PWY75294.1"/>
    </source>
</evidence>
<gene>
    <name evidence="4" type="ORF">BO94DRAFT_605701</name>
</gene>
<feature type="binding site" evidence="3">
    <location>
        <position position="394"/>
    </location>
    <ligand>
        <name>dimethylallyl diphosphate</name>
        <dbReference type="ChEBI" id="CHEBI:57623"/>
    </ligand>
</feature>
<feature type="binding site" evidence="3">
    <location>
        <position position="100"/>
    </location>
    <ligand>
        <name>dimethylallyl diphosphate</name>
        <dbReference type="ChEBI" id="CHEBI:57623"/>
    </ligand>
</feature>
<evidence type="ECO:0000313" key="5">
    <source>
        <dbReference type="Proteomes" id="UP000246702"/>
    </source>
</evidence>
<feature type="binding site" evidence="3">
    <location>
        <position position="186"/>
    </location>
    <ligand>
        <name>dimethylallyl diphosphate</name>
        <dbReference type="ChEBI" id="CHEBI:57623"/>
    </ligand>
</feature>
<proteinExistence type="inferred from homology"/>